<dbReference type="Gene3D" id="3.30.590.20">
    <property type="match status" value="1"/>
</dbReference>
<evidence type="ECO:0000313" key="5">
    <source>
        <dbReference type="EMBL" id="CAD9697737.1"/>
    </source>
</evidence>
<keyword evidence="4" id="KW-0067">ATP-binding</keyword>
<reference evidence="5" key="1">
    <citation type="submission" date="2021-01" db="EMBL/GenBank/DDBJ databases">
        <authorList>
            <person name="Corre E."/>
            <person name="Pelletier E."/>
            <person name="Niang G."/>
            <person name="Scheremetjew M."/>
            <person name="Finn R."/>
            <person name="Kale V."/>
            <person name="Holt S."/>
            <person name="Cochrane G."/>
            <person name="Meng A."/>
            <person name="Brown T."/>
            <person name="Cohen L."/>
        </authorList>
    </citation>
    <scope>NUCLEOTIDE SEQUENCE</scope>
    <source>
        <strain evidence="5">CCMP1243</strain>
    </source>
</reference>
<evidence type="ECO:0000256" key="4">
    <source>
        <dbReference type="ARBA" id="ARBA00022840"/>
    </source>
</evidence>
<dbReference type="InterPro" id="IPR006336">
    <property type="entry name" value="GCS2"/>
</dbReference>
<protein>
    <recommendedName>
        <fullName evidence="1">glutamate--cysteine ligase</fullName>
        <ecNumber evidence="1">6.3.2.2</ecNumber>
    </recommendedName>
</protein>
<proteinExistence type="predicted"/>
<dbReference type="GO" id="GO:0004357">
    <property type="term" value="F:glutamate-cysteine ligase activity"/>
    <property type="evidence" value="ECO:0007669"/>
    <property type="project" value="UniProtKB-EC"/>
</dbReference>
<accession>A0A7S2SEH8</accession>
<dbReference type="EC" id="6.3.2.2" evidence="1"/>
<dbReference type="SUPFAM" id="SSF55931">
    <property type="entry name" value="Glutamine synthetase/guanido kinase"/>
    <property type="match status" value="1"/>
</dbReference>
<keyword evidence="2" id="KW-0436">Ligase</keyword>
<dbReference type="PANTHER" id="PTHR34378:SF1">
    <property type="entry name" value="GLUTAMATE--CYSTEINE LIGASE, CHLOROPLASTIC"/>
    <property type="match status" value="1"/>
</dbReference>
<dbReference type="PANTHER" id="PTHR34378">
    <property type="entry name" value="GLUTAMATE--CYSTEINE LIGASE, CHLOROPLASTIC"/>
    <property type="match status" value="1"/>
</dbReference>
<keyword evidence="3" id="KW-0547">Nucleotide-binding</keyword>
<dbReference type="Pfam" id="PF04107">
    <property type="entry name" value="GCS2"/>
    <property type="match status" value="1"/>
</dbReference>
<gene>
    <name evidence="5" type="ORF">RMAR1173_LOCUS13983</name>
</gene>
<evidence type="ECO:0000256" key="3">
    <source>
        <dbReference type="ARBA" id="ARBA00022741"/>
    </source>
</evidence>
<name>A0A7S2SEH8_9STRA</name>
<sequence>MSALRGLAARYERCFPEALRLPMRTVGREAEYPIVTPLGHAGNVQAVMARLRDDSRVKASQVVMENELIASITTESSVHYTIEVGTGTVEVISGPFMDLESLREVHEDSVELLVDAAKEEGLCVLGCGIQPLTRPSAALMTPRERYNRLMELLPGWAWFSATASDQVHVDITREEFPLITSVCNAATPALVALCGNSGVHSGLVADTCCTREAATHQVMGHRHGMPEAPVSSVDEWMEQIATLDFLMRKDHPKDTNPRVAYLNDDVSLGLAPFSDHLGASSSASQGQVTGSRDEQDWEDFLFHEHYVYHSARPRSKQATVELRPCCQQPWADHMVVAALSLGLVQSGPRLLPFLVPSYEAGASGAWHGALAGRWAHLQGLHHRAVTTGLEDDEVAELCKGILTACAQALEERGLGEEAFLEPLFQRVEERENPAQQLQRAMRDVGMKGVVDLTEIRP</sequence>
<evidence type="ECO:0000256" key="2">
    <source>
        <dbReference type="ARBA" id="ARBA00022598"/>
    </source>
</evidence>
<organism evidence="5">
    <name type="scientific">Rhizochromulina marina</name>
    <dbReference type="NCBI Taxonomy" id="1034831"/>
    <lineage>
        <taxon>Eukaryota</taxon>
        <taxon>Sar</taxon>
        <taxon>Stramenopiles</taxon>
        <taxon>Ochrophyta</taxon>
        <taxon>Dictyochophyceae</taxon>
        <taxon>Rhizochromulinales</taxon>
        <taxon>Rhizochromulina</taxon>
    </lineage>
</organism>
<dbReference type="GO" id="GO:0006750">
    <property type="term" value="P:glutathione biosynthetic process"/>
    <property type="evidence" value="ECO:0007669"/>
    <property type="project" value="InterPro"/>
</dbReference>
<dbReference type="GO" id="GO:0005524">
    <property type="term" value="F:ATP binding"/>
    <property type="evidence" value="ECO:0007669"/>
    <property type="project" value="UniProtKB-KW"/>
</dbReference>
<dbReference type="AlphaFoldDB" id="A0A7S2SEH8"/>
<dbReference type="InterPro" id="IPR014746">
    <property type="entry name" value="Gln_synth/guanido_kin_cat_dom"/>
</dbReference>
<evidence type="ECO:0000256" key="1">
    <source>
        <dbReference type="ARBA" id="ARBA00012220"/>
    </source>
</evidence>
<dbReference type="InterPro" id="IPR035434">
    <property type="entry name" value="GCL_bact_plant"/>
</dbReference>
<dbReference type="EMBL" id="HBHJ01021133">
    <property type="protein sequence ID" value="CAD9697737.1"/>
    <property type="molecule type" value="Transcribed_RNA"/>
</dbReference>